<dbReference type="Proteomes" id="UP000707071">
    <property type="component" value="Unassembled WGS sequence"/>
</dbReference>
<keyword evidence="3" id="KW-1185">Reference proteome</keyword>
<accession>A0A9P7QDU1</accession>
<evidence type="ECO:0000256" key="1">
    <source>
        <dbReference type="SAM" id="MobiDB-lite"/>
    </source>
</evidence>
<reference evidence="2 3" key="1">
    <citation type="journal article" date="2020" name="bioRxiv">
        <title>Whole genome comparisons of ergot fungi reveals the divergence and evolution of species within the genus Claviceps are the result of varying mechanisms driving genome evolution and host range expansion.</title>
        <authorList>
            <person name="Wyka S.A."/>
            <person name="Mondo S.J."/>
            <person name="Liu M."/>
            <person name="Dettman J."/>
            <person name="Nalam V."/>
            <person name="Broders K.D."/>
        </authorList>
    </citation>
    <scope>NUCLEOTIDE SEQUENCE [LARGE SCALE GENOMIC DNA]</scope>
    <source>
        <strain evidence="2 3">Clav52</strain>
    </source>
</reference>
<dbReference type="AlphaFoldDB" id="A0A9P7QDU1"/>
<gene>
    <name evidence="2" type="ORF">E4U09_000187</name>
</gene>
<protein>
    <submittedName>
        <fullName evidence="2">Uncharacterized protein</fullName>
    </submittedName>
</protein>
<proteinExistence type="predicted"/>
<evidence type="ECO:0000313" key="3">
    <source>
        <dbReference type="Proteomes" id="UP000707071"/>
    </source>
</evidence>
<sequence length="200" mass="22595">TNGQLGSSLSRRLKSIKARAKTLKIWEKIEPGSQLPLLQEPTEPEVPSVSGHEAFAGVDKPTDTLQLTANGLKTYDREMVRYKSLLDAYKLKQHNCCNPDDTLQQWITNLKRRAGIDDRVEQEHARRRYKAALVPMRGPNQWNTWLTEYDQASGHAEAVGVPDLLSFDMVSLDFGDAVARVAQNWVPGFMDNGRFEPNMD</sequence>
<name>A0A9P7QDU1_9HYPO</name>
<feature type="non-terminal residue" evidence="2">
    <location>
        <position position="200"/>
    </location>
</feature>
<dbReference type="EMBL" id="SRRH01001020">
    <property type="protein sequence ID" value="KAG6283694.1"/>
    <property type="molecule type" value="Genomic_DNA"/>
</dbReference>
<organism evidence="2 3">
    <name type="scientific">Claviceps aff. purpurea</name>
    <dbReference type="NCBI Taxonomy" id="1967640"/>
    <lineage>
        <taxon>Eukaryota</taxon>
        <taxon>Fungi</taxon>
        <taxon>Dikarya</taxon>
        <taxon>Ascomycota</taxon>
        <taxon>Pezizomycotina</taxon>
        <taxon>Sordariomycetes</taxon>
        <taxon>Hypocreomycetidae</taxon>
        <taxon>Hypocreales</taxon>
        <taxon>Clavicipitaceae</taxon>
        <taxon>Claviceps</taxon>
    </lineage>
</organism>
<comment type="caution">
    <text evidence="2">The sequence shown here is derived from an EMBL/GenBank/DDBJ whole genome shotgun (WGS) entry which is preliminary data.</text>
</comment>
<feature type="region of interest" description="Disordered" evidence="1">
    <location>
        <begin position="37"/>
        <end position="61"/>
    </location>
</feature>
<evidence type="ECO:0000313" key="2">
    <source>
        <dbReference type="EMBL" id="KAG6283694.1"/>
    </source>
</evidence>